<dbReference type="PANTHER" id="PTHR42713:SF3">
    <property type="entry name" value="TRANSCRIPTIONAL REGULATORY PROTEIN HPTR"/>
    <property type="match status" value="1"/>
</dbReference>
<evidence type="ECO:0000256" key="7">
    <source>
        <dbReference type="ARBA" id="ARBA00023125"/>
    </source>
</evidence>
<evidence type="ECO:0000256" key="8">
    <source>
        <dbReference type="ARBA" id="ARBA00023163"/>
    </source>
</evidence>
<keyword evidence="8" id="KW-0804">Transcription</keyword>
<evidence type="ECO:0000259" key="11">
    <source>
        <dbReference type="PROSITE" id="PS01124"/>
    </source>
</evidence>
<dbReference type="EMBL" id="QGGY01000006">
    <property type="protein sequence ID" value="PWJ75546.1"/>
    <property type="molecule type" value="Genomic_DNA"/>
</dbReference>
<comment type="subcellular location">
    <subcellularLocation>
        <location evidence="1">Cytoplasm</location>
    </subcellularLocation>
</comment>
<dbReference type="Gene3D" id="3.40.50.2300">
    <property type="match status" value="1"/>
</dbReference>
<comment type="function">
    <text evidence="9">May play the central regulatory role in sporulation. It may be an element of the effector pathway responsible for the activation of sporulation genes in response to nutritional stress. Spo0A may act in concert with spo0H (a sigma factor) to control the expression of some genes that are critical to the sporulation process.</text>
</comment>
<dbReference type="SUPFAM" id="SSF46689">
    <property type="entry name" value="Homeodomain-like"/>
    <property type="match status" value="1"/>
</dbReference>
<dbReference type="Pfam" id="PF00072">
    <property type="entry name" value="Response_reg"/>
    <property type="match status" value="1"/>
</dbReference>
<sequence length="510" mass="59190">MYKLLIVDDEDIEREGMAQFIPWENYEIQLAGTAWNGVEGFQKIQAEEPDIVLTDIKMPVMDGIELIKKTKESFPDIEFIVLSGYGEYEFTSQAMEEGVRYYILKPCDEEKIVEVLSKVKQSIAEKRSQKRRSQEYSHKVRRLLPRAKEQLFCNMLLEREKPQEDYQMFLEEFGTEQQQVRVLALRLEDKIDYLEQFVLGNILGELLGETNILLSAVLQQDILFLLRNCDIEQIEPAFARTRTEFSRVAGGPMNAAVSREGELQDVHQLFDQVKELFRMGADAPDGVLLHYGIFREAKSRLSDIIDYHKAGSSQDYGEILFEMYLAFAKMELDGYTYDEKREMCTWIIKVLYGEQFVPGEGVGENADRVWQLFTDVTEQIAVRQGILQQEGRDDKRVRNILLAVHKYLREPDMNIRFLAKEVLFMNEEYFGRIFLKNRKMKFSTFLLETRIALAERLLDYKPDIKISQLAETVGYSPDGQYFSKAFKKAAGVSPTEYRDRCLKGRSSCSG</sequence>
<comment type="caution">
    <text evidence="13">The sequence shown here is derived from an EMBL/GenBank/DDBJ whole genome shotgun (WGS) entry which is preliminary data.</text>
</comment>
<evidence type="ECO:0000256" key="3">
    <source>
        <dbReference type="ARBA" id="ARBA00022490"/>
    </source>
</evidence>
<dbReference type="AlphaFoldDB" id="A0AB73T3T4"/>
<proteinExistence type="predicted"/>
<organism evidence="13 14">
    <name type="scientific">Murimonas intestini</name>
    <dbReference type="NCBI Taxonomy" id="1337051"/>
    <lineage>
        <taxon>Bacteria</taxon>
        <taxon>Bacillati</taxon>
        <taxon>Bacillota</taxon>
        <taxon>Clostridia</taxon>
        <taxon>Lachnospirales</taxon>
        <taxon>Lachnospiraceae</taxon>
        <taxon>Murimonas</taxon>
    </lineage>
</organism>
<dbReference type="InterPro" id="IPR009057">
    <property type="entry name" value="Homeodomain-like_sf"/>
</dbReference>
<evidence type="ECO:0000256" key="1">
    <source>
        <dbReference type="ARBA" id="ARBA00004496"/>
    </source>
</evidence>
<dbReference type="PANTHER" id="PTHR42713">
    <property type="entry name" value="HISTIDINE KINASE-RELATED"/>
    <property type="match status" value="1"/>
</dbReference>
<feature type="domain" description="Response regulatory" evidence="12">
    <location>
        <begin position="3"/>
        <end position="120"/>
    </location>
</feature>
<dbReference type="PROSITE" id="PS01124">
    <property type="entry name" value="HTH_ARAC_FAMILY_2"/>
    <property type="match status" value="1"/>
</dbReference>
<dbReference type="RefSeq" id="WP_109626486.1">
    <property type="nucleotide sequence ID" value="NZ_JANKBI010000004.1"/>
</dbReference>
<dbReference type="Proteomes" id="UP000245412">
    <property type="component" value="Unassembled WGS sequence"/>
</dbReference>
<evidence type="ECO:0000256" key="9">
    <source>
        <dbReference type="ARBA" id="ARBA00024867"/>
    </source>
</evidence>
<evidence type="ECO:0000313" key="14">
    <source>
        <dbReference type="Proteomes" id="UP000245412"/>
    </source>
</evidence>
<accession>A0AB73T3T4</accession>
<dbReference type="SMART" id="SM00448">
    <property type="entry name" value="REC"/>
    <property type="match status" value="1"/>
</dbReference>
<keyword evidence="14" id="KW-1185">Reference proteome</keyword>
<evidence type="ECO:0000256" key="4">
    <source>
        <dbReference type="ARBA" id="ARBA00022553"/>
    </source>
</evidence>
<dbReference type="InterPro" id="IPR011006">
    <property type="entry name" value="CheY-like_superfamily"/>
</dbReference>
<dbReference type="InterPro" id="IPR001789">
    <property type="entry name" value="Sig_transdc_resp-reg_receiver"/>
</dbReference>
<name>A0AB73T3T4_9FIRM</name>
<keyword evidence="5" id="KW-0902">Two-component regulatory system</keyword>
<feature type="domain" description="HTH araC/xylS-type" evidence="11">
    <location>
        <begin position="398"/>
        <end position="500"/>
    </location>
</feature>
<keyword evidence="6" id="KW-0805">Transcription regulation</keyword>
<dbReference type="InterPro" id="IPR018060">
    <property type="entry name" value="HTH_AraC"/>
</dbReference>
<protein>
    <recommendedName>
        <fullName evidence="2">Stage 0 sporulation protein A homolog</fullName>
    </recommendedName>
</protein>
<evidence type="ECO:0000259" key="12">
    <source>
        <dbReference type="PROSITE" id="PS50110"/>
    </source>
</evidence>
<dbReference type="SMART" id="SM00342">
    <property type="entry name" value="HTH_ARAC"/>
    <property type="match status" value="1"/>
</dbReference>
<dbReference type="GO" id="GO:0003700">
    <property type="term" value="F:DNA-binding transcription factor activity"/>
    <property type="evidence" value="ECO:0007669"/>
    <property type="project" value="InterPro"/>
</dbReference>
<evidence type="ECO:0000256" key="10">
    <source>
        <dbReference type="PROSITE-ProRule" id="PRU00169"/>
    </source>
</evidence>
<dbReference type="GO" id="GO:0000160">
    <property type="term" value="P:phosphorelay signal transduction system"/>
    <property type="evidence" value="ECO:0007669"/>
    <property type="project" value="UniProtKB-KW"/>
</dbReference>
<evidence type="ECO:0000256" key="2">
    <source>
        <dbReference type="ARBA" id="ARBA00018672"/>
    </source>
</evidence>
<evidence type="ECO:0000256" key="5">
    <source>
        <dbReference type="ARBA" id="ARBA00023012"/>
    </source>
</evidence>
<keyword evidence="3" id="KW-0963">Cytoplasm</keyword>
<dbReference type="Pfam" id="PF12833">
    <property type="entry name" value="HTH_18"/>
    <property type="match status" value="1"/>
</dbReference>
<dbReference type="InterPro" id="IPR051552">
    <property type="entry name" value="HptR"/>
</dbReference>
<dbReference type="SUPFAM" id="SSF52172">
    <property type="entry name" value="CheY-like"/>
    <property type="match status" value="1"/>
</dbReference>
<keyword evidence="4 10" id="KW-0597">Phosphoprotein</keyword>
<reference evidence="13 14" key="1">
    <citation type="submission" date="2018-05" db="EMBL/GenBank/DDBJ databases">
        <authorList>
            <person name="Goeker M."/>
            <person name="Huntemann M."/>
            <person name="Clum A."/>
            <person name="Pillay M."/>
            <person name="Palaniappan K."/>
            <person name="Varghese N."/>
            <person name="Mikhailova N."/>
            <person name="Stamatis D."/>
            <person name="Reddy T."/>
            <person name="Daum C."/>
            <person name="Shapiro N."/>
            <person name="Ivanova N."/>
            <person name="Kyrpides N."/>
            <person name="Woyke T."/>
        </authorList>
    </citation>
    <scope>NUCLEOTIDE SEQUENCE [LARGE SCALE GENOMIC DNA]</scope>
    <source>
        <strain evidence="13 14">DSM 26524</strain>
    </source>
</reference>
<dbReference type="GO" id="GO:0043565">
    <property type="term" value="F:sequence-specific DNA binding"/>
    <property type="evidence" value="ECO:0007669"/>
    <property type="project" value="InterPro"/>
</dbReference>
<evidence type="ECO:0000256" key="6">
    <source>
        <dbReference type="ARBA" id="ARBA00023015"/>
    </source>
</evidence>
<dbReference type="Gene3D" id="1.10.10.60">
    <property type="entry name" value="Homeodomain-like"/>
    <property type="match status" value="1"/>
</dbReference>
<dbReference type="PROSITE" id="PS50110">
    <property type="entry name" value="RESPONSE_REGULATORY"/>
    <property type="match status" value="1"/>
</dbReference>
<evidence type="ECO:0000313" key="13">
    <source>
        <dbReference type="EMBL" id="PWJ75546.1"/>
    </source>
</evidence>
<dbReference type="CDD" id="cd17536">
    <property type="entry name" value="REC_YesN-like"/>
    <property type="match status" value="1"/>
</dbReference>
<keyword evidence="7" id="KW-0238">DNA-binding</keyword>
<feature type="modified residue" description="4-aspartylphosphate" evidence="10">
    <location>
        <position position="55"/>
    </location>
</feature>
<gene>
    <name evidence="13" type="ORF">C7383_106116</name>
</gene>
<dbReference type="GO" id="GO:0005737">
    <property type="term" value="C:cytoplasm"/>
    <property type="evidence" value="ECO:0007669"/>
    <property type="project" value="UniProtKB-SubCell"/>
</dbReference>